<name>A0A921DS77_9BACT</name>
<comment type="caution">
    <text evidence="3">The sequence shown here is derived from an EMBL/GenBank/DDBJ whole genome shotgun (WGS) entry which is preliminary data.</text>
</comment>
<dbReference type="PANTHER" id="PTHR35342">
    <property type="entry name" value="TRICARBOXYLIC TRANSPORT PROTEIN"/>
    <property type="match status" value="1"/>
</dbReference>
<dbReference type="EMBL" id="DYZA01000062">
    <property type="protein sequence ID" value="HJD96662.1"/>
    <property type="molecule type" value="Genomic_DNA"/>
</dbReference>
<feature type="transmembrane region" description="Helical" evidence="1">
    <location>
        <begin position="114"/>
        <end position="137"/>
    </location>
</feature>
<dbReference type="RefSeq" id="WP_304121142.1">
    <property type="nucleotide sequence ID" value="NZ_DYZA01000062.1"/>
</dbReference>
<feature type="domain" description="DUF112" evidence="2">
    <location>
        <begin position="26"/>
        <end position="440"/>
    </location>
</feature>
<sequence>MDTLATAPSFLSSAWAALPASPTLWFMVAAGVFLGMTVGVLPGFGPPAAMALLFPLAYTLDPLPGISLLAGIFYGAKYGGAVTSILMGIPGEADAVATLFEGRPLALAGKAKQALTLATLASFAGGTLACLGMALLAPVLARAALFFGPSERAAVMIGALALVAFTSPGGARRGLCMVFLGLFLALPGLDPVYGTSRLTFGSWRLSEGVELTSLLLGLFGLGDLLDALLLPERDKMEKNASEVPQLRCLSSSMAALRGCLIGFLTGLVPCGAGVTASFASHALEKRLSRRPEDFGKGAWEGLVGPEASNNAAAMASFAPLLLLGLPTNPIMAAMLGALTVMGVVPGPSLPEEQPAFYWGFILCLLIGNVLLLALGLGLADFWARLSRLPFRLLWPVILLLCLTGSYVGADSISGPIQCLAFGLLAVFLKRLGCSPAPLVLAFVLGPRLETHLVQTLLSYW</sequence>
<evidence type="ECO:0000259" key="2">
    <source>
        <dbReference type="Pfam" id="PF01970"/>
    </source>
</evidence>
<feature type="transmembrane region" description="Helical" evidence="1">
    <location>
        <begin position="143"/>
        <end position="163"/>
    </location>
</feature>
<evidence type="ECO:0000313" key="4">
    <source>
        <dbReference type="Proteomes" id="UP000698963"/>
    </source>
</evidence>
<proteinExistence type="predicted"/>
<reference evidence="3" key="2">
    <citation type="submission" date="2021-09" db="EMBL/GenBank/DDBJ databases">
        <authorList>
            <person name="Gilroy R."/>
        </authorList>
    </citation>
    <scope>NUCLEOTIDE SEQUENCE</scope>
    <source>
        <strain evidence="3">ChiGjej2B2-19336</strain>
    </source>
</reference>
<keyword evidence="1" id="KW-0472">Membrane</keyword>
<feature type="transmembrane region" description="Helical" evidence="1">
    <location>
        <begin position="26"/>
        <end position="44"/>
    </location>
</feature>
<evidence type="ECO:0000256" key="1">
    <source>
        <dbReference type="SAM" id="Phobius"/>
    </source>
</evidence>
<accession>A0A921DS77</accession>
<keyword evidence="1" id="KW-1133">Transmembrane helix</keyword>
<organism evidence="3 4">
    <name type="scientific">Mailhella massiliensis</name>
    <dbReference type="NCBI Taxonomy" id="1903261"/>
    <lineage>
        <taxon>Bacteria</taxon>
        <taxon>Pseudomonadati</taxon>
        <taxon>Thermodesulfobacteriota</taxon>
        <taxon>Desulfovibrionia</taxon>
        <taxon>Desulfovibrionales</taxon>
        <taxon>Desulfovibrionaceae</taxon>
        <taxon>Mailhella</taxon>
    </lineage>
</organism>
<feature type="transmembrane region" description="Helical" evidence="1">
    <location>
        <begin position="51"/>
        <end position="74"/>
    </location>
</feature>
<evidence type="ECO:0000313" key="3">
    <source>
        <dbReference type="EMBL" id="HJD96662.1"/>
    </source>
</evidence>
<feature type="transmembrane region" description="Helical" evidence="1">
    <location>
        <begin position="320"/>
        <end position="344"/>
    </location>
</feature>
<feature type="transmembrane region" description="Helical" evidence="1">
    <location>
        <begin position="390"/>
        <end position="409"/>
    </location>
</feature>
<dbReference type="Pfam" id="PF01970">
    <property type="entry name" value="TctA"/>
    <property type="match status" value="1"/>
</dbReference>
<dbReference type="PANTHER" id="PTHR35342:SF5">
    <property type="entry name" value="TRICARBOXYLIC TRANSPORT PROTEIN"/>
    <property type="match status" value="1"/>
</dbReference>
<dbReference type="InterPro" id="IPR002823">
    <property type="entry name" value="DUF112_TM"/>
</dbReference>
<dbReference type="Proteomes" id="UP000698963">
    <property type="component" value="Unassembled WGS sequence"/>
</dbReference>
<keyword evidence="1" id="KW-0812">Transmembrane</keyword>
<feature type="transmembrane region" description="Helical" evidence="1">
    <location>
        <begin position="356"/>
        <end position="378"/>
    </location>
</feature>
<gene>
    <name evidence="3" type="ORF">K8W16_03330</name>
</gene>
<reference evidence="3" key="1">
    <citation type="journal article" date="2021" name="PeerJ">
        <title>Extensive microbial diversity within the chicken gut microbiome revealed by metagenomics and culture.</title>
        <authorList>
            <person name="Gilroy R."/>
            <person name="Ravi A."/>
            <person name="Getino M."/>
            <person name="Pursley I."/>
            <person name="Horton D.L."/>
            <person name="Alikhan N.F."/>
            <person name="Baker D."/>
            <person name="Gharbi K."/>
            <person name="Hall N."/>
            <person name="Watson M."/>
            <person name="Adriaenssens E.M."/>
            <person name="Foster-Nyarko E."/>
            <person name="Jarju S."/>
            <person name="Secka A."/>
            <person name="Antonio M."/>
            <person name="Oren A."/>
            <person name="Chaudhuri R.R."/>
            <person name="La Ragione R."/>
            <person name="Hildebrand F."/>
            <person name="Pallen M.J."/>
        </authorList>
    </citation>
    <scope>NUCLEOTIDE SEQUENCE</scope>
    <source>
        <strain evidence="3">ChiGjej2B2-19336</strain>
    </source>
</reference>
<protein>
    <submittedName>
        <fullName evidence="3">Tripartite tricarboxylate transporter permease</fullName>
    </submittedName>
</protein>
<dbReference type="AlphaFoldDB" id="A0A921DS77"/>
<feature type="transmembrane region" description="Helical" evidence="1">
    <location>
        <begin position="175"/>
        <end position="193"/>
    </location>
</feature>